<reference evidence="3" key="1">
    <citation type="journal article" date="2019" name="Int. J. Syst. Evol. Microbiol.">
        <title>The Global Catalogue of Microorganisms (GCM) 10K type strain sequencing project: providing services to taxonomists for standard genome sequencing and annotation.</title>
        <authorList>
            <consortium name="The Broad Institute Genomics Platform"/>
            <consortium name="The Broad Institute Genome Sequencing Center for Infectious Disease"/>
            <person name="Wu L."/>
            <person name="Ma J."/>
        </authorList>
    </citation>
    <scope>NUCLEOTIDE SEQUENCE [LARGE SCALE GENOMIC DNA]</scope>
    <source>
        <strain evidence="3">JCM 17064</strain>
    </source>
</reference>
<protein>
    <submittedName>
        <fullName evidence="2">Uncharacterized protein</fullName>
    </submittedName>
</protein>
<evidence type="ECO:0000256" key="1">
    <source>
        <dbReference type="SAM" id="Phobius"/>
    </source>
</evidence>
<dbReference type="Proteomes" id="UP001500968">
    <property type="component" value="Unassembled WGS sequence"/>
</dbReference>
<evidence type="ECO:0000313" key="2">
    <source>
        <dbReference type="EMBL" id="GAA4022196.1"/>
    </source>
</evidence>
<feature type="transmembrane region" description="Helical" evidence="1">
    <location>
        <begin position="91"/>
        <end position="109"/>
    </location>
</feature>
<proteinExistence type="predicted"/>
<feature type="transmembrane region" description="Helical" evidence="1">
    <location>
        <begin position="7"/>
        <end position="28"/>
    </location>
</feature>
<name>A0ABP7T7I2_9FLAO</name>
<keyword evidence="1" id="KW-0812">Transmembrane</keyword>
<feature type="transmembrane region" description="Helical" evidence="1">
    <location>
        <begin position="68"/>
        <end position="85"/>
    </location>
</feature>
<comment type="caution">
    <text evidence="2">The sequence shown here is derived from an EMBL/GenBank/DDBJ whole genome shotgun (WGS) entry which is preliminary data.</text>
</comment>
<keyword evidence="1" id="KW-1133">Transmembrane helix</keyword>
<keyword evidence="1" id="KW-0472">Membrane</keyword>
<feature type="transmembrane region" description="Helical" evidence="1">
    <location>
        <begin position="34"/>
        <end position="56"/>
    </location>
</feature>
<accession>A0ABP7T7I2</accession>
<keyword evidence="3" id="KW-1185">Reference proteome</keyword>
<organism evidence="2 3">
    <name type="scientific">Flavobacterium cheonhonense</name>
    <dbReference type="NCBI Taxonomy" id="706185"/>
    <lineage>
        <taxon>Bacteria</taxon>
        <taxon>Pseudomonadati</taxon>
        <taxon>Bacteroidota</taxon>
        <taxon>Flavobacteriia</taxon>
        <taxon>Flavobacteriales</taxon>
        <taxon>Flavobacteriaceae</taxon>
        <taxon>Flavobacterium</taxon>
    </lineage>
</organism>
<sequence>MLYKLTASFLSSVLQTILYGLLLVLAYYCWSIPNASLIIGTAFPIVIVVFFLLVFLQNWITFTAKKKIGFIVFAVLTLFWVLPFVTNFTWLSPLLVACNAIILYLPILLRKKVTQKQQLG</sequence>
<dbReference type="RefSeq" id="WP_324690928.1">
    <property type="nucleotide sequence ID" value="NZ_BAABCR010000001.1"/>
</dbReference>
<dbReference type="EMBL" id="BAABCR010000001">
    <property type="protein sequence ID" value="GAA4022196.1"/>
    <property type="molecule type" value="Genomic_DNA"/>
</dbReference>
<evidence type="ECO:0000313" key="3">
    <source>
        <dbReference type="Proteomes" id="UP001500968"/>
    </source>
</evidence>
<gene>
    <name evidence="2" type="ORF">GCM10022386_01450</name>
</gene>